<evidence type="ECO:0000256" key="2">
    <source>
        <dbReference type="ARBA" id="ARBA00006464"/>
    </source>
</evidence>
<feature type="transmembrane region" description="Helical" evidence="7">
    <location>
        <begin position="111"/>
        <end position="131"/>
    </location>
</feature>
<comment type="subcellular location">
    <subcellularLocation>
        <location evidence="1">Membrane</location>
        <topology evidence="1">Multi-pass membrane protein</topology>
    </subcellularLocation>
</comment>
<evidence type="ECO:0000256" key="1">
    <source>
        <dbReference type="ARBA" id="ARBA00004141"/>
    </source>
</evidence>
<feature type="transmembrane region" description="Helical" evidence="7">
    <location>
        <begin position="48"/>
        <end position="68"/>
    </location>
</feature>
<name>A0A7X5RL66_9ALTE</name>
<dbReference type="InterPro" id="IPR017464">
    <property type="entry name" value="Sugar_tfrase_EpsB_2"/>
</dbReference>
<keyword evidence="6 7" id="KW-0472">Membrane</keyword>
<evidence type="ECO:0000313" key="10">
    <source>
        <dbReference type="Proteomes" id="UP000470213"/>
    </source>
</evidence>
<dbReference type="EMBL" id="JAAAWN010000010">
    <property type="protein sequence ID" value="NDV91396.1"/>
    <property type="molecule type" value="Genomic_DNA"/>
</dbReference>
<feature type="domain" description="Bacterial sugar transferase" evidence="8">
    <location>
        <begin position="282"/>
        <end position="465"/>
    </location>
</feature>
<evidence type="ECO:0000256" key="3">
    <source>
        <dbReference type="ARBA" id="ARBA00022679"/>
    </source>
</evidence>
<dbReference type="Proteomes" id="UP000470213">
    <property type="component" value="Unassembled WGS sequence"/>
</dbReference>
<dbReference type="InterPro" id="IPR017475">
    <property type="entry name" value="EPS_sugar_tfrase"/>
</dbReference>
<feature type="transmembrane region" description="Helical" evidence="7">
    <location>
        <begin position="12"/>
        <end position="33"/>
    </location>
</feature>
<dbReference type="NCBIfam" id="TIGR03013">
    <property type="entry name" value="EpsB_2"/>
    <property type="match status" value="1"/>
</dbReference>
<sequence length="470" mass="53862">MAINKRNQSKRSNILVITETLLIAYMGYISHFILTQVGLSAQVSMEKLVVNVAMLTVSILICSLSVGLYEAKLRETFRGIIRRIFVSAGLSYFLVELVSRAFFDNLLMDSYFLPAAVGAIIVTLVVFRYFTNRLGLLGLGKVRIVVLGAGERAAIIEKRMRRDVDRIGFELMGFIPIPGDNREDGIRREKVIHVKVDDSFLNFIIENDIEEIVIACDQRRGTLPVEVLFDCRLRGIEVTELLDFMERETGQIVVNLMYPSWVIYSNGFQSQNYLRDALDYSLNIILASAIFLIVWPVMLITALIIFIDDGFRTGTSVFYKQERVGLNGQLFNIIKFRSMRPDAEKDGAKWASKNDDRVTRIGHFIRKYRIDELPQLLNIFKGEMAFIGPRPERPQFVEQLVREVPYYNQRHNVKPGLAGWAQLNYPYGASVEDSMEKLKFDLYYVKHQSLLLDIVILIRTVEIVLFGKGR</sequence>
<dbReference type="GO" id="GO:0016780">
    <property type="term" value="F:phosphotransferase activity, for other substituted phosphate groups"/>
    <property type="evidence" value="ECO:0007669"/>
    <property type="project" value="TreeGrafter"/>
</dbReference>
<dbReference type="Gene3D" id="3.40.50.720">
    <property type="entry name" value="NAD(P)-binding Rossmann-like Domain"/>
    <property type="match status" value="1"/>
</dbReference>
<reference evidence="9 10" key="1">
    <citation type="submission" date="2020-01" db="EMBL/GenBank/DDBJ databases">
        <authorList>
            <person name="Chen J."/>
            <person name="Zhu S."/>
            <person name="Yang J."/>
        </authorList>
    </citation>
    <scope>NUCLEOTIDE SEQUENCE [LARGE SCALE GENOMIC DNA]</scope>
    <source>
        <strain evidence="9 10">345S023</strain>
    </source>
</reference>
<comment type="caution">
    <text evidence="9">The sequence shown here is derived from an EMBL/GenBank/DDBJ whole genome shotgun (WGS) entry which is preliminary data.</text>
</comment>
<keyword evidence="10" id="KW-1185">Reference proteome</keyword>
<comment type="similarity">
    <text evidence="2">Belongs to the bacterial sugar transferase family.</text>
</comment>
<evidence type="ECO:0000313" key="9">
    <source>
        <dbReference type="EMBL" id="NDV91396.1"/>
    </source>
</evidence>
<keyword evidence="5 7" id="KW-1133">Transmembrane helix</keyword>
<dbReference type="PANTHER" id="PTHR30576">
    <property type="entry name" value="COLANIC BIOSYNTHESIS UDP-GLUCOSE LIPID CARRIER TRANSFERASE"/>
    <property type="match status" value="1"/>
</dbReference>
<feature type="transmembrane region" description="Helical" evidence="7">
    <location>
        <begin position="284"/>
        <end position="307"/>
    </location>
</feature>
<keyword evidence="3 9" id="KW-0808">Transferase</keyword>
<protein>
    <submittedName>
        <fullName evidence="9">TIGR03013 family PEP-CTERM/XrtA system glycosyltransferase</fullName>
    </submittedName>
</protein>
<evidence type="ECO:0000256" key="4">
    <source>
        <dbReference type="ARBA" id="ARBA00022692"/>
    </source>
</evidence>
<dbReference type="NCBIfam" id="TIGR03025">
    <property type="entry name" value="EPS_sugtrans"/>
    <property type="match status" value="1"/>
</dbReference>
<organism evidence="9 10">
    <name type="scientific">Alteromonas profundi</name>
    <dbReference type="NCBI Taxonomy" id="2696062"/>
    <lineage>
        <taxon>Bacteria</taxon>
        <taxon>Pseudomonadati</taxon>
        <taxon>Pseudomonadota</taxon>
        <taxon>Gammaproteobacteria</taxon>
        <taxon>Alteromonadales</taxon>
        <taxon>Alteromonadaceae</taxon>
        <taxon>Alteromonas/Salinimonas group</taxon>
        <taxon>Alteromonas</taxon>
    </lineage>
</organism>
<evidence type="ECO:0000259" key="8">
    <source>
        <dbReference type="Pfam" id="PF02397"/>
    </source>
</evidence>
<dbReference type="GO" id="GO:0016020">
    <property type="term" value="C:membrane"/>
    <property type="evidence" value="ECO:0007669"/>
    <property type="project" value="UniProtKB-SubCell"/>
</dbReference>
<accession>A0A7X5RL66</accession>
<evidence type="ECO:0000256" key="5">
    <source>
        <dbReference type="ARBA" id="ARBA00022989"/>
    </source>
</evidence>
<gene>
    <name evidence="9" type="ORF">GTH32_09410</name>
</gene>
<dbReference type="AlphaFoldDB" id="A0A7X5RL66"/>
<keyword evidence="4 7" id="KW-0812">Transmembrane</keyword>
<feature type="transmembrane region" description="Helical" evidence="7">
    <location>
        <begin position="80"/>
        <end position="99"/>
    </location>
</feature>
<evidence type="ECO:0000256" key="7">
    <source>
        <dbReference type="SAM" id="Phobius"/>
    </source>
</evidence>
<dbReference type="Pfam" id="PF02397">
    <property type="entry name" value="Bac_transf"/>
    <property type="match status" value="1"/>
</dbReference>
<evidence type="ECO:0000256" key="6">
    <source>
        <dbReference type="ARBA" id="ARBA00023136"/>
    </source>
</evidence>
<proteinExistence type="inferred from homology"/>
<dbReference type="RefSeq" id="WP_163085053.1">
    <property type="nucleotide sequence ID" value="NZ_JAAAWN010000010.1"/>
</dbReference>
<dbReference type="PANTHER" id="PTHR30576:SF0">
    <property type="entry name" value="UNDECAPRENYL-PHOSPHATE N-ACETYLGALACTOSAMINYL 1-PHOSPHATE TRANSFERASE-RELATED"/>
    <property type="match status" value="1"/>
</dbReference>
<dbReference type="InterPro" id="IPR003362">
    <property type="entry name" value="Bact_transf"/>
</dbReference>